<gene>
    <name evidence="1" type="ORF">ALO81_200365</name>
</gene>
<evidence type="ECO:0000313" key="1">
    <source>
        <dbReference type="EMBL" id="KPW64393.1"/>
    </source>
</evidence>
<comment type="caution">
    <text evidence="1">The sequence shown here is derived from an EMBL/GenBank/DDBJ whole genome shotgun (WGS) entry which is preliminary data.</text>
</comment>
<name>A0A0P9Q303_PSECA</name>
<organism evidence="1 2">
    <name type="scientific">Pseudomonas cannabina</name>
    <dbReference type="NCBI Taxonomy" id="86840"/>
    <lineage>
        <taxon>Bacteria</taxon>
        <taxon>Pseudomonadati</taxon>
        <taxon>Pseudomonadota</taxon>
        <taxon>Gammaproteobacteria</taxon>
        <taxon>Pseudomonadales</taxon>
        <taxon>Pseudomonadaceae</taxon>
        <taxon>Pseudomonas</taxon>
    </lineage>
</organism>
<reference evidence="1 2" key="1">
    <citation type="submission" date="2015-09" db="EMBL/GenBank/DDBJ databases">
        <title>Genome announcement of multiple Pseudomonas syringae strains.</title>
        <authorList>
            <person name="Thakur S."/>
            <person name="Wang P.W."/>
            <person name="Gong Y."/>
            <person name="Weir B.S."/>
            <person name="Guttman D.S."/>
        </authorList>
    </citation>
    <scope>NUCLEOTIDE SEQUENCE [LARGE SCALE GENOMIC DNA]</scope>
    <source>
        <strain evidence="1 2">ICMP2823</strain>
    </source>
</reference>
<protein>
    <submittedName>
        <fullName evidence="1">Uncharacterized protein</fullName>
    </submittedName>
</protein>
<evidence type="ECO:0000313" key="2">
    <source>
        <dbReference type="Proteomes" id="UP000050564"/>
    </source>
</evidence>
<proteinExistence type="predicted"/>
<dbReference type="Proteomes" id="UP000050564">
    <property type="component" value="Unassembled WGS sequence"/>
</dbReference>
<dbReference type="PATRIC" id="fig|86840.3.peg.4883"/>
<sequence>MCRFREPVTGTAVSHHIRLRINTLGSSTPRDTECRRATISKPLRIKKDSAVLLTCDVSSMYLRSVAS</sequence>
<accession>A0A0P9Q303</accession>
<dbReference type="EMBL" id="LJPX01000625">
    <property type="protein sequence ID" value="KPW64393.1"/>
    <property type="molecule type" value="Genomic_DNA"/>
</dbReference>
<dbReference type="AlphaFoldDB" id="A0A0P9Q303"/>